<dbReference type="GO" id="GO:0005886">
    <property type="term" value="C:plasma membrane"/>
    <property type="evidence" value="ECO:0007669"/>
    <property type="project" value="UniProtKB-SubCell"/>
</dbReference>
<feature type="transmembrane region" description="Helical" evidence="9">
    <location>
        <begin position="308"/>
        <end position="330"/>
    </location>
</feature>
<feature type="compositionally biased region" description="Basic and acidic residues" evidence="8">
    <location>
        <begin position="403"/>
        <end position="420"/>
    </location>
</feature>
<evidence type="ECO:0000313" key="10">
    <source>
        <dbReference type="EMBL" id="GBG61348.1"/>
    </source>
</evidence>
<feature type="transmembrane region" description="Helical" evidence="9">
    <location>
        <begin position="121"/>
        <end position="140"/>
    </location>
</feature>
<evidence type="ECO:0000256" key="3">
    <source>
        <dbReference type="ARBA" id="ARBA00022475"/>
    </source>
</evidence>
<proteinExistence type="predicted"/>
<dbReference type="GO" id="GO:0005254">
    <property type="term" value="F:chloride channel activity"/>
    <property type="evidence" value="ECO:0007669"/>
    <property type="project" value="InterPro"/>
</dbReference>
<dbReference type="OrthoDB" id="10631928at2759"/>
<dbReference type="InterPro" id="IPR044669">
    <property type="entry name" value="YneE/VCCN1/2-like"/>
</dbReference>
<comment type="subcellular location">
    <subcellularLocation>
        <location evidence="1">Cell membrane</location>
        <topology evidence="1">Multi-pass membrane protein</topology>
    </subcellularLocation>
</comment>
<evidence type="ECO:0000256" key="6">
    <source>
        <dbReference type="ARBA" id="ARBA00023065"/>
    </source>
</evidence>
<protein>
    <submittedName>
        <fullName evidence="10">Uncharacterized protein</fullName>
    </submittedName>
</protein>
<keyword evidence="3" id="KW-1003">Cell membrane</keyword>
<evidence type="ECO:0000256" key="2">
    <source>
        <dbReference type="ARBA" id="ARBA00022448"/>
    </source>
</evidence>
<dbReference type="Pfam" id="PF25539">
    <property type="entry name" value="Bestrophin_2"/>
    <property type="match status" value="1"/>
</dbReference>
<feature type="compositionally biased region" description="Basic and acidic residues" evidence="8">
    <location>
        <begin position="428"/>
        <end position="445"/>
    </location>
</feature>
<feature type="transmembrane region" description="Helical" evidence="9">
    <location>
        <begin position="277"/>
        <end position="296"/>
    </location>
</feature>
<feature type="transmembrane region" description="Helical" evidence="9">
    <location>
        <begin position="72"/>
        <end position="93"/>
    </location>
</feature>
<evidence type="ECO:0000256" key="5">
    <source>
        <dbReference type="ARBA" id="ARBA00022989"/>
    </source>
</evidence>
<dbReference type="AlphaFoldDB" id="A0A388JU70"/>
<comment type="caution">
    <text evidence="10">The sequence shown here is derived from an EMBL/GenBank/DDBJ whole genome shotgun (WGS) entry which is preliminary data.</text>
</comment>
<dbReference type="PANTHER" id="PTHR33281:SF19">
    <property type="entry name" value="VOLTAGE-DEPENDENT ANION CHANNEL-FORMING PROTEIN YNEE"/>
    <property type="match status" value="1"/>
</dbReference>
<feature type="compositionally biased region" description="Pro residues" evidence="8">
    <location>
        <begin position="479"/>
        <end position="496"/>
    </location>
</feature>
<evidence type="ECO:0000256" key="1">
    <source>
        <dbReference type="ARBA" id="ARBA00004651"/>
    </source>
</evidence>
<evidence type="ECO:0000256" key="4">
    <source>
        <dbReference type="ARBA" id="ARBA00022692"/>
    </source>
</evidence>
<keyword evidence="7 9" id="KW-0472">Membrane</keyword>
<sequence>MGGREKPGEAAMGRGLSCVTGSTKDMQRVQDYVSYVKSDAFLRPFQPHGLDPYSVERPIRNLFKFRSTSVKMVVYSVDFYSLMSLHVVLLAIFRAQGRCLDSNGEVLRLGNGLPKTTWPRISNEMFLILAPLLVFVLVFYNNQAYNRYIEQFFMARQIESRVRFLTSRLRAFFRRDPFPGADHSMRAILRTLVVAHYCLYFRLPRYSQQKIDKWGLEYLTKCNLITEKERLMLQSKTGPEIMGEALAFSTEMLGQHVRRGDIDTVTYGLFEEDIHRLSYFVMVITSYASNPVPFAYYHLANLLTLGELVLIGYSFIFYDSFFTIVVYALLCTAILGLRDLSCALADPFGVDDTDFPTILPTAKAHAANEAMLDRDSIFGPAVIQDTESKSASGNVEDDGDEDSSLRERRGGGGGRGRDASQEGAQEQDSPREHRDDELLHEESRPRAKPLAFDGVERDHQSQRRDPSLLRQQAREPSDLTPPLPSLSPPFPPPYPLSIPSGSEGATTITID</sequence>
<organism evidence="10 11">
    <name type="scientific">Chara braunii</name>
    <name type="common">Braun's stonewort</name>
    <dbReference type="NCBI Taxonomy" id="69332"/>
    <lineage>
        <taxon>Eukaryota</taxon>
        <taxon>Viridiplantae</taxon>
        <taxon>Streptophyta</taxon>
        <taxon>Charophyceae</taxon>
        <taxon>Charales</taxon>
        <taxon>Characeae</taxon>
        <taxon>Chara</taxon>
    </lineage>
</organism>
<keyword evidence="5 9" id="KW-1133">Transmembrane helix</keyword>
<keyword evidence="4 9" id="KW-0812">Transmembrane</keyword>
<feature type="region of interest" description="Disordered" evidence="8">
    <location>
        <begin position="385"/>
        <end position="511"/>
    </location>
</feature>
<keyword evidence="2" id="KW-0813">Transport</keyword>
<dbReference type="Proteomes" id="UP000265515">
    <property type="component" value="Unassembled WGS sequence"/>
</dbReference>
<evidence type="ECO:0000313" key="11">
    <source>
        <dbReference type="Proteomes" id="UP000265515"/>
    </source>
</evidence>
<keyword evidence="11" id="KW-1185">Reference proteome</keyword>
<gene>
    <name evidence="10" type="ORF">CBR_g20381</name>
</gene>
<reference evidence="10 11" key="1">
    <citation type="journal article" date="2018" name="Cell">
        <title>The Chara Genome: Secondary Complexity and Implications for Plant Terrestrialization.</title>
        <authorList>
            <person name="Nishiyama T."/>
            <person name="Sakayama H."/>
            <person name="Vries J.D."/>
            <person name="Buschmann H."/>
            <person name="Saint-Marcoux D."/>
            <person name="Ullrich K.K."/>
            <person name="Haas F.B."/>
            <person name="Vanderstraeten L."/>
            <person name="Becker D."/>
            <person name="Lang D."/>
            <person name="Vosolsobe S."/>
            <person name="Rombauts S."/>
            <person name="Wilhelmsson P.K.I."/>
            <person name="Janitza P."/>
            <person name="Kern R."/>
            <person name="Heyl A."/>
            <person name="Rumpler F."/>
            <person name="Villalobos L.I.A.C."/>
            <person name="Clay J.M."/>
            <person name="Skokan R."/>
            <person name="Toyoda A."/>
            <person name="Suzuki Y."/>
            <person name="Kagoshima H."/>
            <person name="Schijlen E."/>
            <person name="Tajeshwar N."/>
            <person name="Catarino B."/>
            <person name="Hetherington A.J."/>
            <person name="Saltykova A."/>
            <person name="Bonnot C."/>
            <person name="Breuninger H."/>
            <person name="Symeonidi A."/>
            <person name="Radhakrishnan G.V."/>
            <person name="Van Nieuwerburgh F."/>
            <person name="Deforce D."/>
            <person name="Chang C."/>
            <person name="Karol K.G."/>
            <person name="Hedrich R."/>
            <person name="Ulvskov P."/>
            <person name="Glockner G."/>
            <person name="Delwiche C.F."/>
            <person name="Petrasek J."/>
            <person name="Van de Peer Y."/>
            <person name="Friml J."/>
            <person name="Beilby M."/>
            <person name="Dolan L."/>
            <person name="Kohara Y."/>
            <person name="Sugano S."/>
            <person name="Fujiyama A."/>
            <person name="Delaux P.-M."/>
            <person name="Quint M."/>
            <person name="TheiBen G."/>
            <person name="Hagemann M."/>
            <person name="Harholt J."/>
            <person name="Dunand C."/>
            <person name="Zachgo S."/>
            <person name="Langdale J."/>
            <person name="Maumus F."/>
            <person name="Straeten D.V.D."/>
            <person name="Gould S.B."/>
            <person name="Rensing S.A."/>
        </authorList>
    </citation>
    <scope>NUCLEOTIDE SEQUENCE [LARGE SCALE GENOMIC DNA]</scope>
    <source>
        <strain evidence="10 11">S276</strain>
    </source>
</reference>
<name>A0A388JU70_CHABU</name>
<dbReference type="EMBL" id="BFEA01000019">
    <property type="protein sequence ID" value="GBG61348.1"/>
    <property type="molecule type" value="Genomic_DNA"/>
</dbReference>
<keyword evidence="6" id="KW-0406">Ion transport</keyword>
<evidence type="ECO:0000256" key="9">
    <source>
        <dbReference type="SAM" id="Phobius"/>
    </source>
</evidence>
<evidence type="ECO:0000256" key="8">
    <source>
        <dbReference type="SAM" id="MobiDB-lite"/>
    </source>
</evidence>
<feature type="compositionally biased region" description="Basic and acidic residues" evidence="8">
    <location>
        <begin position="454"/>
        <end position="477"/>
    </location>
</feature>
<evidence type="ECO:0000256" key="7">
    <source>
        <dbReference type="ARBA" id="ARBA00023136"/>
    </source>
</evidence>
<dbReference type="PANTHER" id="PTHR33281">
    <property type="entry name" value="UPF0187 PROTEIN YNEE"/>
    <property type="match status" value="1"/>
</dbReference>
<accession>A0A388JU70</accession>
<dbReference type="Gramene" id="GBG61348">
    <property type="protein sequence ID" value="GBG61348"/>
    <property type="gene ID" value="CBR_g20381"/>
</dbReference>